<dbReference type="GeneID" id="32229672"/>
<feature type="transmembrane region" description="Helical" evidence="16">
    <location>
        <begin position="242"/>
        <end position="263"/>
    </location>
</feature>
<evidence type="ECO:0000256" key="10">
    <source>
        <dbReference type="ARBA" id="ARBA00022989"/>
    </source>
</evidence>
<evidence type="ECO:0000256" key="16">
    <source>
        <dbReference type="RuleBase" id="RU003297"/>
    </source>
</evidence>
<dbReference type="PRINTS" id="PR01437">
    <property type="entry name" value="NUOXDRDTASE4"/>
</dbReference>
<dbReference type="GO" id="GO:0048039">
    <property type="term" value="F:ubiquinone binding"/>
    <property type="evidence" value="ECO:0007669"/>
    <property type="project" value="TreeGrafter"/>
</dbReference>
<comment type="similarity">
    <text evidence="2 16">Belongs to the complex I subunit 4 family.</text>
</comment>
<feature type="transmembrane region" description="Helical" evidence="16">
    <location>
        <begin position="141"/>
        <end position="160"/>
    </location>
</feature>
<geneLocation type="mitochondrion" evidence="18"/>
<feature type="transmembrane region" description="Helical" evidence="16">
    <location>
        <begin position="295"/>
        <end position="316"/>
    </location>
</feature>
<dbReference type="GO" id="GO:0031966">
    <property type="term" value="C:mitochondrial membrane"/>
    <property type="evidence" value="ECO:0007669"/>
    <property type="project" value="UniProtKB-SubCell"/>
</dbReference>
<keyword evidence="10 16" id="KW-1133">Transmembrane helix</keyword>
<feature type="transmembrane region" description="Helical" evidence="16">
    <location>
        <begin position="56"/>
        <end position="75"/>
    </location>
</feature>
<evidence type="ECO:0000256" key="9">
    <source>
        <dbReference type="ARBA" id="ARBA00022982"/>
    </source>
</evidence>
<evidence type="ECO:0000313" key="18">
    <source>
        <dbReference type="EMBL" id="AQZ26120.1"/>
    </source>
</evidence>
<evidence type="ECO:0000256" key="4">
    <source>
        <dbReference type="ARBA" id="ARBA00021006"/>
    </source>
</evidence>
<evidence type="ECO:0000256" key="1">
    <source>
        <dbReference type="ARBA" id="ARBA00004225"/>
    </source>
</evidence>
<keyword evidence="8" id="KW-1278">Translocase</keyword>
<dbReference type="GO" id="GO:0042773">
    <property type="term" value="P:ATP synthesis coupled electron transport"/>
    <property type="evidence" value="ECO:0007669"/>
    <property type="project" value="InterPro"/>
</dbReference>
<evidence type="ECO:0000256" key="12">
    <source>
        <dbReference type="ARBA" id="ARBA00023075"/>
    </source>
</evidence>
<protein>
    <recommendedName>
        <fullName evidence="4 16">NADH-ubiquinone oxidoreductase chain 4</fullName>
        <ecNumber evidence="3 16">7.1.1.2</ecNumber>
    </recommendedName>
</protein>
<dbReference type="EC" id="7.1.1.2" evidence="3 16"/>
<evidence type="ECO:0000256" key="8">
    <source>
        <dbReference type="ARBA" id="ARBA00022967"/>
    </source>
</evidence>
<keyword evidence="6 16" id="KW-0679">Respiratory chain</keyword>
<gene>
    <name evidence="18" type="primary">ND4</name>
</gene>
<evidence type="ECO:0000256" key="11">
    <source>
        <dbReference type="ARBA" id="ARBA00023027"/>
    </source>
</evidence>
<feature type="transmembrane region" description="Helical" evidence="16">
    <location>
        <begin position="180"/>
        <end position="202"/>
    </location>
</feature>
<evidence type="ECO:0000256" key="5">
    <source>
        <dbReference type="ARBA" id="ARBA00022448"/>
    </source>
</evidence>
<dbReference type="InterPro" id="IPR001750">
    <property type="entry name" value="ND/Mrp_TM"/>
</dbReference>
<feature type="transmembrane region" description="Helical" evidence="16">
    <location>
        <begin position="107"/>
        <end position="129"/>
    </location>
</feature>
<dbReference type="AlphaFoldDB" id="A0A1U9XPE1"/>
<comment type="catalytic activity">
    <reaction evidence="15 16">
        <text>a ubiquinone + NADH + 5 H(+)(in) = a ubiquinol + NAD(+) + 4 H(+)(out)</text>
        <dbReference type="Rhea" id="RHEA:29091"/>
        <dbReference type="Rhea" id="RHEA-COMP:9565"/>
        <dbReference type="Rhea" id="RHEA-COMP:9566"/>
        <dbReference type="ChEBI" id="CHEBI:15378"/>
        <dbReference type="ChEBI" id="CHEBI:16389"/>
        <dbReference type="ChEBI" id="CHEBI:17976"/>
        <dbReference type="ChEBI" id="CHEBI:57540"/>
        <dbReference type="ChEBI" id="CHEBI:57945"/>
        <dbReference type="EC" id="7.1.1.2"/>
    </reaction>
</comment>
<feature type="domain" description="NADH:quinone oxidoreductase/Mrp antiporter transmembrane" evidence="17">
    <location>
        <begin position="105"/>
        <end position="386"/>
    </location>
</feature>
<keyword evidence="12 16" id="KW-0830">Ubiquinone</keyword>
<proteinExistence type="inferred from homology"/>
<keyword evidence="5 16" id="KW-0813">Transport</keyword>
<dbReference type="PANTHER" id="PTHR43507:SF20">
    <property type="entry name" value="NADH-UBIQUINONE OXIDOREDUCTASE CHAIN 4"/>
    <property type="match status" value="1"/>
</dbReference>
<accession>A0A1U9XPE1</accession>
<evidence type="ECO:0000256" key="14">
    <source>
        <dbReference type="ARBA" id="ARBA00023136"/>
    </source>
</evidence>
<dbReference type="CTD" id="4538"/>
<comment type="subcellular location">
    <subcellularLocation>
        <location evidence="1 16">Mitochondrion membrane</location>
        <topology evidence="1 16">Multi-pass membrane protein</topology>
    </subcellularLocation>
</comment>
<feature type="transmembrane region" description="Helical" evidence="16">
    <location>
        <begin position="82"/>
        <end position="101"/>
    </location>
</feature>
<organism evidence="18">
    <name type="scientific">Euciroa cf. queenslandica STW-2017</name>
    <dbReference type="NCBI Taxonomy" id="1969321"/>
    <lineage>
        <taxon>Eukaryota</taxon>
        <taxon>Metazoa</taxon>
        <taxon>Spiralia</taxon>
        <taxon>Lophotrochozoa</taxon>
        <taxon>Mollusca</taxon>
        <taxon>Bivalvia</taxon>
        <taxon>Autobranchia</taxon>
        <taxon>Heteroconchia</taxon>
        <taxon>Euheterodonta</taxon>
        <taxon>Anomalodesmata</taxon>
        <taxon>Verticordioidea</taxon>
        <taxon>Euciroidae</taxon>
        <taxon>Euciroa</taxon>
    </lineage>
</organism>
<dbReference type="RefSeq" id="YP_009353841.1">
    <property type="nucleotide sequence ID" value="NC_034301.1"/>
</dbReference>
<evidence type="ECO:0000256" key="15">
    <source>
        <dbReference type="ARBA" id="ARBA00049551"/>
    </source>
</evidence>
<dbReference type="InterPro" id="IPR003918">
    <property type="entry name" value="NADH_UbQ_OxRdtase"/>
</dbReference>
<evidence type="ECO:0000259" key="17">
    <source>
        <dbReference type="Pfam" id="PF00361"/>
    </source>
</evidence>
<feature type="transmembrane region" description="Helical" evidence="16">
    <location>
        <begin position="209"/>
        <end position="230"/>
    </location>
</feature>
<keyword evidence="11 16" id="KW-0520">NAD</keyword>
<feature type="transmembrane region" description="Helical" evidence="16">
    <location>
        <begin position="366"/>
        <end position="397"/>
    </location>
</feature>
<dbReference type="Pfam" id="PF00361">
    <property type="entry name" value="Proton_antipo_M"/>
    <property type="match status" value="1"/>
</dbReference>
<evidence type="ECO:0000256" key="7">
    <source>
        <dbReference type="ARBA" id="ARBA00022692"/>
    </source>
</evidence>
<keyword evidence="9 16" id="KW-0249">Electron transport</keyword>
<sequence>MSLMLLCLFSFLFCGMMYSMFVGFMTLCMSSFLSLFLLQYSNLTSNMMSSNLYSSGYWSPLIVLTVWISMLALLASMNMKTACSNFVHMLFMLMFVLLVVFSSAQFFLFYMFFEMSLIPMLYLVLGWGYQPERLQATTYMIMYTVGASLPLLGSIIYMYYIEGSLCFELTTYSFMNINPFWNLLLLGAFFVKLPCFLVHLWLPKAHVEAPLAGSMLLAGVLLKLGGYGLLRSISFFKLQTSMFSELTVSFVLWGGLLTSFMCLRQVDVKSLIAYSSVGHMSLVLLGAFSCSSWGIMGSIWMMVAHGLCSSGLFACANYSYMVSDTRSVFFSKGMLHLYPYLAIWWFLLAVVNIGSPPSLNLMSEMVLFTVALTFSCWLLIPVGLMSFVVAAYSLYLYSVTQHGKAPLYLNSDSKLPIHYMLVGLMHWLPLNMIILIMGYL</sequence>
<evidence type="ECO:0000256" key="2">
    <source>
        <dbReference type="ARBA" id="ARBA00009025"/>
    </source>
</evidence>
<feature type="transmembrane region" description="Helical" evidence="16">
    <location>
        <begin position="270"/>
        <end position="289"/>
    </location>
</feature>
<evidence type="ECO:0000256" key="13">
    <source>
        <dbReference type="ARBA" id="ARBA00023128"/>
    </source>
</evidence>
<evidence type="ECO:0000256" key="6">
    <source>
        <dbReference type="ARBA" id="ARBA00022660"/>
    </source>
</evidence>
<comment type="function">
    <text evidence="16">Core subunit of the mitochondrial membrane respiratory chain NADH dehydrogenase (Complex I) which catalyzes electron transfer from NADH through the respiratory chain, using ubiquinone as an electron acceptor. Essential for the catalytic activity and assembly of complex I.</text>
</comment>
<feature type="transmembrane region" description="Helical" evidence="16">
    <location>
        <begin position="337"/>
        <end position="354"/>
    </location>
</feature>
<feature type="transmembrane region" description="Helical" evidence="16">
    <location>
        <begin position="417"/>
        <end position="439"/>
    </location>
</feature>
<dbReference type="PANTHER" id="PTHR43507">
    <property type="entry name" value="NADH-UBIQUINONE OXIDOREDUCTASE CHAIN 4"/>
    <property type="match status" value="1"/>
</dbReference>
<keyword evidence="7 16" id="KW-0812">Transmembrane</keyword>
<reference evidence="18" key="1">
    <citation type="journal article" date="2017" name="Mol. Phylogenet. Evol.">
        <title>Curious bivalves: Systematic utility and unusual properties of anomalodesmatan mitochondrial genomes.</title>
        <authorList>
            <person name="Williams S.T."/>
            <person name="Foster P.G."/>
            <person name="Hughes C."/>
            <person name="Harper E.M."/>
            <person name="Taylor J.D."/>
            <person name="Littlewood D.T."/>
            <person name="Dyal P."/>
            <person name="Hopkins K.P."/>
            <person name="Briscoe A.G."/>
        </authorList>
    </citation>
    <scope>NUCLEOTIDE SEQUENCE</scope>
</reference>
<dbReference type="GO" id="GO:0015990">
    <property type="term" value="P:electron transport coupled proton transport"/>
    <property type="evidence" value="ECO:0007669"/>
    <property type="project" value="TreeGrafter"/>
</dbReference>
<name>A0A1U9XPE1_9BIVA</name>
<keyword evidence="13 16" id="KW-0496">Mitochondrion</keyword>
<evidence type="ECO:0000256" key="3">
    <source>
        <dbReference type="ARBA" id="ARBA00012944"/>
    </source>
</evidence>
<keyword evidence="14 16" id="KW-0472">Membrane</keyword>
<dbReference type="GO" id="GO:0008137">
    <property type="term" value="F:NADH dehydrogenase (ubiquinone) activity"/>
    <property type="evidence" value="ECO:0007669"/>
    <property type="project" value="UniProtKB-UniRule"/>
</dbReference>
<dbReference type="GO" id="GO:0003954">
    <property type="term" value="F:NADH dehydrogenase activity"/>
    <property type="evidence" value="ECO:0007669"/>
    <property type="project" value="TreeGrafter"/>
</dbReference>
<dbReference type="EMBL" id="KX815958">
    <property type="protein sequence ID" value="AQZ26120.1"/>
    <property type="molecule type" value="Genomic_DNA"/>
</dbReference>